<dbReference type="InterPro" id="IPR000999">
    <property type="entry name" value="RNase_III_dom"/>
</dbReference>
<evidence type="ECO:0000256" key="9">
    <source>
        <dbReference type="ARBA" id="ARBA00022842"/>
    </source>
</evidence>
<evidence type="ECO:0000256" key="7">
    <source>
        <dbReference type="ARBA" id="ARBA00022806"/>
    </source>
</evidence>
<keyword evidence="3" id="KW-0479">Metal-binding</keyword>
<evidence type="ECO:0000256" key="8">
    <source>
        <dbReference type="ARBA" id="ARBA00022840"/>
    </source>
</evidence>
<keyword evidence="7" id="KW-0347">Helicase</keyword>
<evidence type="ECO:0000259" key="14">
    <source>
        <dbReference type="PROSITE" id="PS50142"/>
    </source>
</evidence>
<accession>A0A817N9Z9</accession>
<keyword evidence="4" id="KW-0677">Repeat</keyword>
<keyword evidence="9" id="KW-0460">Magnesium</keyword>
<dbReference type="FunFam" id="3.40.50.300:FF:000628">
    <property type="entry name" value="Endoribonuclease Dicer"/>
    <property type="match status" value="1"/>
</dbReference>
<feature type="domain" description="RNase III" evidence="14">
    <location>
        <begin position="1035"/>
        <end position="1164"/>
    </location>
</feature>
<name>A0A817N9Z9_9BILA</name>
<dbReference type="Gene3D" id="1.10.1520.10">
    <property type="entry name" value="Ribonuclease III domain"/>
    <property type="match status" value="2"/>
</dbReference>
<evidence type="ECO:0000256" key="5">
    <source>
        <dbReference type="ARBA" id="ARBA00022741"/>
    </source>
</evidence>
<dbReference type="GO" id="GO:0003723">
    <property type="term" value="F:RNA binding"/>
    <property type="evidence" value="ECO:0007669"/>
    <property type="project" value="UniProtKB-UniRule"/>
</dbReference>
<dbReference type="GO" id="GO:0005524">
    <property type="term" value="F:ATP binding"/>
    <property type="evidence" value="ECO:0007669"/>
    <property type="project" value="UniProtKB-KW"/>
</dbReference>
<organism evidence="18 19">
    <name type="scientific">Rotaria socialis</name>
    <dbReference type="NCBI Taxonomy" id="392032"/>
    <lineage>
        <taxon>Eukaryota</taxon>
        <taxon>Metazoa</taxon>
        <taxon>Spiralia</taxon>
        <taxon>Gnathifera</taxon>
        <taxon>Rotifera</taxon>
        <taxon>Eurotatoria</taxon>
        <taxon>Bdelloidea</taxon>
        <taxon>Philodinida</taxon>
        <taxon>Philodinidae</taxon>
        <taxon>Rotaria</taxon>
    </lineage>
</organism>
<dbReference type="CDD" id="cd00593">
    <property type="entry name" value="RIBOc"/>
    <property type="match status" value="2"/>
</dbReference>
<dbReference type="InterPro" id="IPR038248">
    <property type="entry name" value="Dicer_dimer_sf"/>
</dbReference>
<evidence type="ECO:0000313" key="19">
    <source>
        <dbReference type="Proteomes" id="UP000663825"/>
    </source>
</evidence>
<feature type="domain" description="Helicase ATP-binding" evidence="15">
    <location>
        <begin position="37"/>
        <end position="215"/>
    </location>
</feature>
<evidence type="ECO:0000256" key="10">
    <source>
        <dbReference type="ARBA" id="ARBA00022884"/>
    </source>
</evidence>
<dbReference type="PANTHER" id="PTHR14950:SF37">
    <property type="entry name" value="ENDORIBONUCLEASE DICER"/>
    <property type="match status" value="1"/>
</dbReference>
<dbReference type="Gene3D" id="3.40.50.300">
    <property type="entry name" value="P-loop containing nucleotide triphosphate hydrolases"/>
    <property type="match status" value="2"/>
</dbReference>
<evidence type="ECO:0000256" key="3">
    <source>
        <dbReference type="ARBA" id="ARBA00022723"/>
    </source>
</evidence>
<comment type="cofactor">
    <cofactor evidence="1">
        <name>Mn(2+)</name>
        <dbReference type="ChEBI" id="CHEBI:29035"/>
    </cofactor>
</comment>
<evidence type="ECO:0000256" key="12">
    <source>
        <dbReference type="PROSITE-ProRule" id="PRU00657"/>
    </source>
</evidence>
<feature type="domain" description="Helicase C-terminal" evidence="16">
    <location>
        <begin position="390"/>
        <end position="559"/>
    </location>
</feature>
<evidence type="ECO:0000256" key="1">
    <source>
        <dbReference type="ARBA" id="ARBA00001936"/>
    </source>
</evidence>
<sequence length="1470" mass="170282">MPRERISYSPAKKRRKLTSMDHNKQSEFSARSYQTEIMEQAKSENLIVCLPTGSGKTYIAVMLIKELSREIRRNIKDGGKRTIFLVKTTELARQHHETLKTLDLKSNIYCGPSKIRLNDTNRWNIEFETYQILIFTVQIFLDLLAHNRFSLDKVNLLIIDECHHAVGNDPYAQLMKQHYASCSHRLRPRILGLTASICGQKIEPKQLEKVAKSLETIYDARIETGSDQMEINNYSTLVEVKHERCKTYEQTISKKEPGIGDIFEEMKLLSDELGEYLKTNKCSVIFENDVPQRNDPANFIQLQCRTLDQLKCHLDNIIHLGFDLGLYGFSLGIKSLRKYFQSKNTFIKRTDQIAKKLYDKIIQNLDSLINNQLQNLPSDRQILYSVKVIKLKELISQNNLDQCIVFVERVHTAAFLCQVLEKIFDNSIKIQYLAGSKASLDGINSPSKHQRQVVEDFHLSKFHVLISTSIVEEGFDVPGCNLVVRFNKPNNFASYMQSKGRARARSKNPLFVLFRDESTVEEYSLNSEEYRNYEFMEKMLKNNFKANFDSENSSTDDIRSLKSYRTENGVKIYGTRAIRLINQYCAVLGNSEILSPRFCFYRTDNNKFKCILTMPANCPIREDIICENSNKKIAKQECCLKMVELLHNKGELDQSCLPIRPEQCLIIDDEDIEKLPTETIDKQSSYLFHSDISESTCWYLYRINISNNDGLGFIVPSQLISVESIYLFEIQFPIEFVLQLPRFNLYGQNGELTVEVIHVKSTDLKQCKTQLQAFCQYIFEEVFNGMNTGLESMLKFDIEHSTFKLLPCLLTKSDEIDYQRMTIICNRKNKSLQSEAELSDQELYYLSYSSSKEIYMNVADISQLKQITDRWEFKKPQENIETYADYFEHKIPNIHIQRNRRMATMKIFHKPRINYLKNGLLRNEKYSNNLTIQSYYYPIEVLRYAALNQTDLQLIFKLPSILVRISQLHYIEQLRKLLADHIQSYSLFDVNYMPSVTFQDCLTNIFSTVQSTVLPLACLNYNLLGNKCTHQPCSDLIFQSITRRSANENTDMENLEILGDCFLKLSMSMSLYHQYPFESAGKLTRRKDKQVSNENLYRLAKTKDLLNYLYVDNWIYEGKQANWIPPGYITDEEVSQRYTTQTAKRKAFADMIEALMGAFLVSTDYFTTMKFMKWLGLDAIPIDEQNRIAPLPSILLAGLSDTMDDVIPRIEEFFNDFAFDEIEKKINYVFKNKAYLIAAFTHPSYCNNRLTQCYERLEYLGDAVLDFLVIRCLFVEYYKKVTPSRVTDIRQDLSNNGRLAYLLVSLDFHKKILHVSPDLNDRMAFYCGDMMLLSNDQSIKDKSNSNSLYEIQILPDIDAWADSTAPKALADVFEALIGAIFLDSGYSLETVWTIIEPLLRQYITRSIEHTNLNPVRSFREAGGKIVDESNDENGNSTCTIESSSGIRFDGVGKNRKLAKYDACRKAHNNV</sequence>
<dbReference type="Pfam" id="PF00636">
    <property type="entry name" value="Ribonuclease_3"/>
    <property type="match status" value="2"/>
</dbReference>
<dbReference type="GO" id="GO:0006396">
    <property type="term" value="P:RNA processing"/>
    <property type="evidence" value="ECO:0007669"/>
    <property type="project" value="InterPro"/>
</dbReference>
<evidence type="ECO:0000259" key="16">
    <source>
        <dbReference type="PROSITE" id="PS51194"/>
    </source>
</evidence>
<keyword evidence="10 12" id="KW-0694">RNA-binding</keyword>
<comment type="caution">
    <text evidence="18">The sequence shown here is derived from an EMBL/GenBank/DDBJ whole genome shotgun (WGS) entry which is preliminary data.</text>
</comment>
<dbReference type="Proteomes" id="UP000663825">
    <property type="component" value="Unassembled WGS sequence"/>
</dbReference>
<dbReference type="FunFam" id="1.10.1520.10:FF:000004">
    <property type="entry name" value="Endoribonuclease dicer-like 1"/>
    <property type="match status" value="1"/>
</dbReference>
<feature type="domain" description="Dicer dsRNA-binding fold" evidence="17">
    <location>
        <begin position="577"/>
        <end position="666"/>
    </location>
</feature>
<dbReference type="Gene3D" id="3.30.160.380">
    <property type="entry name" value="Dicer dimerisation domain"/>
    <property type="match status" value="1"/>
</dbReference>
<dbReference type="Pfam" id="PF03368">
    <property type="entry name" value="Dicer_dimer"/>
    <property type="match status" value="1"/>
</dbReference>
<keyword evidence="8" id="KW-0067">ATP-binding</keyword>
<dbReference type="SMART" id="SM00490">
    <property type="entry name" value="HELICc"/>
    <property type="match status" value="1"/>
</dbReference>
<dbReference type="GO" id="GO:0046872">
    <property type="term" value="F:metal ion binding"/>
    <property type="evidence" value="ECO:0007669"/>
    <property type="project" value="UniProtKB-KW"/>
</dbReference>
<dbReference type="InterPro" id="IPR027417">
    <property type="entry name" value="P-loop_NTPase"/>
</dbReference>
<evidence type="ECO:0000259" key="17">
    <source>
        <dbReference type="PROSITE" id="PS51327"/>
    </source>
</evidence>
<dbReference type="Pfam" id="PF00270">
    <property type="entry name" value="DEAD"/>
    <property type="match status" value="1"/>
</dbReference>
<dbReference type="OrthoDB" id="2392202at2759"/>
<dbReference type="SUPFAM" id="SSF69065">
    <property type="entry name" value="RNase III domain-like"/>
    <property type="match status" value="2"/>
</dbReference>
<comment type="similarity">
    <text evidence="11 12">Belongs to the helicase family. Dicer subfamily.</text>
</comment>
<keyword evidence="6" id="KW-0378">Hydrolase</keyword>
<dbReference type="SMART" id="SM00535">
    <property type="entry name" value="RIBOc"/>
    <property type="match status" value="2"/>
</dbReference>
<feature type="region of interest" description="Disordered" evidence="13">
    <location>
        <begin position="1"/>
        <end position="25"/>
    </location>
</feature>
<feature type="domain" description="RNase III" evidence="14">
    <location>
        <begin position="1219"/>
        <end position="1385"/>
    </location>
</feature>
<dbReference type="SUPFAM" id="SSF52540">
    <property type="entry name" value="P-loop containing nucleoside triphosphate hydrolases"/>
    <property type="match status" value="1"/>
</dbReference>
<dbReference type="CDD" id="cd18034">
    <property type="entry name" value="DEXHc_dicer"/>
    <property type="match status" value="1"/>
</dbReference>
<evidence type="ECO:0000256" key="11">
    <source>
        <dbReference type="ARBA" id="ARBA00035116"/>
    </source>
</evidence>
<evidence type="ECO:0000256" key="6">
    <source>
        <dbReference type="ARBA" id="ARBA00022801"/>
    </source>
</evidence>
<dbReference type="PANTHER" id="PTHR14950">
    <property type="entry name" value="DICER-RELATED"/>
    <property type="match status" value="1"/>
</dbReference>
<dbReference type="PROSITE" id="PS51194">
    <property type="entry name" value="HELICASE_CTER"/>
    <property type="match status" value="1"/>
</dbReference>
<evidence type="ECO:0000313" key="18">
    <source>
        <dbReference type="EMBL" id="CAF3096075.1"/>
    </source>
</evidence>
<evidence type="ECO:0000256" key="4">
    <source>
        <dbReference type="ARBA" id="ARBA00022737"/>
    </source>
</evidence>
<dbReference type="PROSITE" id="PS50142">
    <property type="entry name" value="RNASE_3_2"/>
    <property type="match status" value="2"/>
</dbReference>
<proteinExistence type="inferred from homology"/>
<dbReference type="InterPro" id="IPR005034">
    <property type="entry name" value="Dicer_dimerisation"/>
</dbReference>
<dbReference type="EMBL" id="CAJNXB010000772">
    <property type="protein sequence ID" value="CAF3096075.1"/>
    <property type="molecule type" value="Genomic_DNA"/>
</dbReference>
<keyword evidence="5" id="KW-0547">Nucleotide-binding</keyword>
<dbReference type="GO" id="GO:0004525">
    <property type="term" value="F:ribonuclease III activity"/>
    <property type="evidence" value="ECO:0007669"/>
    <property type="project" value="InterPro"/>
</dbReference>
<gene>
    <name evidence="18" type="ORF">TIS948_LOCUS6696</name>
</gene>
<dbReference type="InterPro" id="IPR011545">
    <property type="entry name" value="DEAD/DEAH_box_helicase_dom"/>
</dbReference>
<comment type="cofactor">
    <cofactor evidence="2">
        <name>Mg(2+)</name>
        <dbReference type="ChEBI" id="CHEBI:18420"/>
    </cofactor>
</comment>
<dbReference type="SMART" id="SM00487">
    <property type="entry name" value="DEXDc"/>
    <property type="match status" value="1"/>
</dbReference>
<dbReference type="PROSITE" id="PS51327">
    <property type="entry name" value="DICER_DSRBF"/>
    <property type="match status" value="1"/>
</dbReference>
<evidence type="ECO:0000256" key="13">
    <source>
        <dbReference type="SAM" id="MobiDB-lite"/>
    </source>
</evidence>
<dbReference type="Pfam" id="PF00271">
    <property type="entry name" value="Helicase_C"/>
    <property type="match status" value="1"/>
</dbReference>
<reference evidence="18" key="1">
    <citation type="submission" date="2021-02" db="EMBL/GenBank/DDBJ databases">
        <authorList>
            <person name="Nowell W R."/>
        </authorList>
    </citation>
    <scope>NUCLEOTIDE SEQUENCE</scope>
</reference>
<dbReference type="InterPro" id="IPR014001">
    <property type="entry name" value="Helicase_ATP-bd"/>
</dbReference>
<evidence type="ECO:0000259" key="15">
    <source>
        <dbReference type="PROSITE" id="PS51192"/>
    </source>
</evidence>
<dbReference type="PROSITE" id="PS51192">
    <property type="entry name" value="HELICASE_ATP_BIND_1"/>
    <property type="match status" value="1"/>
</dbReference>
<evidence type="ECO:0000256" key="2">
    <source>
        <dbReference type="ARBA" id="ARBA00001946"/>
    </source>
</evidence>
<dbReference type="InterPro" id="IPR036389">
    <property type="entry name" value="RNase_III_sf"/>
</dbReference>
<dbReference type="PROSITE" id="PS00517">
    <property type="entry name" value="RNASE_3_1"/>
    <property type="match status" value="1"/>
</dbReference>
<protein>
    <submittedName>
        <fullName evidence="18">Uncharacterized protein</fullName>
    </submittedName>
</protein>
<dbReference type="InterPro" id="IPR001650">
    <property type="entry name" value="Helicase_C-like"/>
</dbReference>
<dbReference type="GO" id="GO:0004386">
    <property type="term" value="F:helicase activity"/>
    <property type="evidence" value="ECO:0007669"/>
    <property type="project" value="UniProtKB-KW"/>
</dbReference>